<dbReference type="GO" id="GO:0030170">
    <property type="term" value="F:pyridoxal phosphate binding"/>
    <property type="evidence" value="ECO:0007669"/>
    <property type="project" value="InterPro"/>
</dbReference>
<sequence>MPTAIPHRLLPNPRAAGRDAPYGADQRAVLNENAFAEAQGEIARWPGYAPTPLVGLPGLARDLGLDAIWYKDESGRFGLGSFKALGGAYAVFRLLAREIAARTGETVGAADLVAGRHRDLVAGLTVTCATDGNHGRSVAWGARTFGCRCVIYIHETVSEGRRQAIADFGAEVVRTPGNYDDSVRRAADDAARNGWFVVSDTSYPGYVDVPRDVMQGYAVMADEALAQLPAGTLPTHIFVQAGVGGLAAAICGHFWERLGADRPRFVVVEPEKAACLYASAEAGRPTVFPGALDTIMAGLACGEVSLIAWQVLDTGADAFMTIPDDAAIAAMRELAAGAPPVVAGESGVGGLAGLMAAMGDADSRRRLGLDAGSRVLLFGSEGDTDPTLYAELVGRPAAAVRPVA</sequence>
<comment type="cofactor">
    <cofactor evidence="1">
        <name>pyridoxal 5'-phosphate</name>
        <dbReference type="ChEBI" id="CHEBI:597326"/>
    </cofactor>
</comment>
<comment type="caution">
    <text evidence="4">The sequence shown here is derived from an EMBL/GenBank/DDBJ whole genome shotgun (WGS) entry which is preliminary data.</text>
</comment>
<evidence type="ECO:0000313" key="5">
    <source>
        <dbReference type="Proteomes" id="UP000278222"/>
    </source>
</evidence>
<evidence type="ECO:0000256" key="2">
    <source>
        <dbReference type="ARBA" id="ARBA00022898"/>
    </source>
</evidence>
<dbReference type="GO" id="GO:0008838">
    <property type="term" value="F:diaminopropionate ammonia-lyase activity"/>
    <property type="evidence" value="ECO:0007669"/>
    <property type="project" value="InterPro"/>
</dbReference>
<dbReference type="NCBIfam" id="NF006058">
    <property type="entry name" value="PRK08206.1"/>
    <property type="match status" value="1"/>
</dbReference>
<dbReference type="InterPro" id="IPR036052">
    <property type="entry name" value="TrpB-like_PALP_sf"/>
</dbReference>
<dbReference type="RefSeq" id="WP_179955417.1">
    <property type="nucleotide sequence ID" value="NZ_AP019700.1"/>
</dbReference>
<proteinExistence type="predicted"/>
<dbReference type="CDD" id="cd00640">
    <property type="entry name" value="Trp-synth-beta_II"/>
    <property type="match status" value="1"/>
</dbReference>
<keyword evidence="2" id="KW-0663">Pyridoxal phosphate</keyword>
<evidence type="ECO:0000259" key="3">
    <source>
        <dbReference type="Pfam" id="PF00291"/>
    </source>
</evidence>
<organism evidence="4 5">
    <name type="scientific">Stella humosa</name>
    <dbReference type="NCBI Taxonomy" id="94"/>
    <lineage>
        <taxon>Bacteria</taxon>
        <taxon>Pseudomonadati</taxon>
        <taxon>Pseudomonadota</taxon>
        <taxon>Alphaproteobacteria</taxon>
        <taxon>Rhodospirillales</taxon>
        <taxon>Stellaceae</taxon>
        <taxon>Stella</taxon>
    </lineage>
</organism>
<accession>A0A3N1KZP9</accession>
<evidence type="ECO:0000256" key="1">
    <source>
        <dbReference type="ARBA" id="ARBA00001933"/>
    </source>
</evidence>
<keyword evidence="5" id="KW-1185">Reference proteome</keyword>
<keyword evidence="4" id="KW-0456">Lyase</keyword>
<dbReference type="PANTHER" id="PTHR42937:SF1">
    <property type="entry name" value="DIAMINOPROPIONATE AMMONIA-LYASE"/>
    <property type="match status" value="1"/>
</dbReference>
<dbReference type="Pfam" id="PF00291">
    <property type="entry name" value="PALP"/>
    <property type="match status" value="1"/>
</dbReference>
<protein>
    <submittedName>
        <fullName evidence="4">Diaminopropionate ammonia-lyase</fullName>
    </submittedName>
</protein>
<dbReference type="Gene3D" id="3.40.50.1100">
    <property type="match status" value="2"/>
</dbReference>
<reference evidence="4 5" key="1">
    <citation type="submission" date="2018-11" db="EMBL/GenBank/DDBJ databases">
        <title>Genomic Encyclopedia of Type Strains, Phase IV (KMG-IV): sequencing the most valuable type-strain genomes for metagenomic binning, comparative biology and taxonomic classification.</title>
        <authorList>
            <person name="Goeker M."/>
        </authorList>
    </citation>
    <scope>NUCLEOTIDE SEQUENCE [LARGE SCALE GENOMIC DNA]</scope>
    <source>
        <strain evidence="4 5">DSM 5900</strain>
    </source>
</reference>
<gene>
    <name evidence="4" type="ORF">EDC65_4012</name>
</gene>
<dbReference type="PANTHER" id="PTHR42937">
    <property type="match status" value="1"/>
</dbReference>
<dbReference type="SUPFAM" id="SSF53686">
    <property type="entry name" value="Tryptophan synthase beta subunit-like PLP-dependent enzymes"/>
    <property type="match status" value="1"/>
</dbReference>
<dbReference type="EMBL" id="RJKX01000015">
    <property type="protein sequence ID" value="ROP84657.1"/>
    <property type="molecule type" value="Genomic_DNA"/>
</dbReference>
<dbReference type="NCBIfam" id="TIGR01747">
    <property type="entry name" value="diampropi_NH3ly"/>
    <property type="match status" value="1"/>
</dbReference>
<evidence type="ECO:0000313" key="4">
    <source>
        <dbReference type="EMBL" id="ROP84657.1"/>
    </source>
</evidence>
<dbReference type="InterPro" id="IPR010081">
    <property type="entry name" value="DiNH2opropionate_NH3_lyase"/>
</dbReference>
<name>A0A3N1KZP9_9PROT</name>
<dbReference type="InterPro" id="IPR001926">
    <property type="entry name" value="TrpB-like_PALP"/>
</dbReference>
<dbReference type="AlphaFoldDB" id="A0A3N1KZP9"/>
<dbReference type="Proteomes" id="UP000278222">
    <property type="component" value="Unassembled WGS sequence"/>
</dbReference>
<feature type="domain" description="Tryptophan synthase beta chain-like PALP" evidence="3">
    <location>
        <begin position="46"/>
        <end position="361"/>
    </location>
</feature>